<comment type="caution">
    <text evidence="2">The sequence shown here is derived from an EMBL/GenBank/DDBJ whole genome shotgun (WGS) entry which is preliminary data.</text>
</comment>
<protein>
    <submittedName>
        <fullName evidence="2">Uncharacterized protein</fullName>
    </submittedName>
</protein>
<dbReference type="EMBL" id="QRQN01000006">
    <property type="protein sequence ID" value="RHN09812.1"/>
    <property type="molecule type" value="Genomic_DNA"/>
</dbReference>
<reference evidence="4 5" key="1">
    <citation type="submission" date="2018-08" db="EMBL/GenBank/DDBJ databases">
        <title>A genome reference for cultivated species of the human gut microbiota.</title>
        <authorList>
            <person name="Zou Y."/>
            <person name="Xue W."/>
            <person name="Luo G."/>
        </authorList>
    </citation>
    <scope>NUCLEOTIDE SEQUENCE [LARGE SCALE GENOMIC DNA]</scope>
    <source>
        <strain evidence="3 5">AF31-21AC</strain>
        <strain evidence="2 4">AM37-1AC</strain>
    </source>
</reference>
<dbReference type="Proteomes" id="UP000283513">
    <property type="component" value="Unassembled WGS sequence"/>
</dbReference>
<dbReference type="EMBL" id="WGGT01000004">
    <property type="protein sequence ID" value="MVQ45010.1"/>
    <property type="molecule type" value="Genomic_DNA"/>
</dbReference>
<accession>A0A3R6HBX2</accession>
<evidence type="ECO:0000313" key="2">
    <source>
        <dbReference type="EMBL" id="RHC13271.1"/>
    </source>
</evidence>
<name>A0A3R6HBX2_9FIRM</name>
<dbReference type="AlphaFoldDB" id="A0A3R6HBX2"/>
<evidence type="ECO:0000313" key="1">
    <source>
        <dbReference type="EMBL" id="MVQ45010.1"/>
    </source>
</evidence>
<dbReference type="RefSeq" id="WP_118210845.1">
    <property type="nucleotide sequence ID" value="NZ_CACRUM010000102.1"/>
</dbReference>
<proteinExistence type="predicted"/>
<evidence type="ECO:0000313" key="3">
    <source>
        <dbReference type="EMBL" id="RHN09812.1"/>
    </source>
</evidence>
<sequence>MSKIKLCSKDEENLIEELQHLSEVLEEIGVEGVAAIVCTSNGDIRSRFCLNTETELSIMIENDGDKVTREYRY</sequence>
<dbReference type="Proteomes" id="UP000479531">
    <property type="component" value="Unassembled WGS sequence"/>
</dbReference>
<evidence type="ECO:0000313" key="6">
    <source>
        <dbReference type="Proteomes" id="UP000479531"/>
    </source>
</evidence>
<gene>
    <name evidence="2" type="ORF">DW856_17355</name>
    <name evidence="3" type="ORF">DWZ31_07070</name>
    <name evidence="1" type="ORF">GCK47_04665</name>
</gene>
<organism evidence="2 4">
    <name type="scientific">Roseburia intestinalis</name>
    <dbReference type="NCBI Taxonomy" id="166486"/>
    <lineage>
        <taxon>Bacteria</taxon>
        <taxon>Bacillati</taxon>
        <taxon>Bacillota</taxon>
        <taxon>Clostridia</taxon>
        <taxon>Lachnospirales</taxon>
        <taxon>Lachnospiraceae</taxon>
        <taxon>Roseburia</taxon>
    </lineage>
</organism>
<evidence type="ECO:0000313" key="4">
    <source>
        <dbReference type="Proteomes" id="UP000283513"/>
    </source>
</evidence>
<dbReference type="EMBL" id="QSHO01000021">
    <property type="protein sequence ID" value="RHC13271.1"/>
    <property type="molecule type" value="Genomic_DNA"/>
</dbReference>
<reference evidence="1 6" key="2">
    <citation type="submission" date="2019-10" db="EMBL/GenBank/DDBJ databases">
        <title>Roseburia spp. ameliorate alcoholic fatty liver via restoration of gut barrier function.</title>
        <authorList>
            <person name="Seo B."/>
            <person name="Ko G."/>
        </authorList>
    </citation>
    <scope>NUCLEOTIDE SEQUENCE [LARGE SCALE GENOMIC DNA]</scope>
    <source>
        <strain evidence="1 6">SNUG30017</strain>
    </source>
</reference>
<dbReference type="Proteomes" id="UP000283586">
    <property type="component" value="Unassembled WGS sequence"/>
</dbReference>
<evidence type="ECO:0000313" key="5">
    <source>
        <dbReference type="Proteomes" id="UP000283586"/>
    </source>
</evidence>